<comment type="caution">
    <text evidence="1">The sequence shown here is derived from an EMBL/GenBank/DDBJ whole genome shotgun (WGS) entry which is preliminary data.</text>
</comment>
<dbReference type="InterPro" id="IPR010373">
    <property type="entry name" value="DUF968"/>
</dbReference>
<gene>
    <name evidence="1" type="ORF">V3328_07390</name>
</gene>
<dbReference type="RefSeq" id="WP_340328993.1">
    <property type="nucleotide sequence ID" value="NZ_JAZHOF010000003.1"/>
</dbReference>
<dbReference type="AlphaFoldDB" id="A0AAW9RQW4"/>
<accession>A0AAW9RQW4</accession>
<sequence>MTRIVPIERTAPQKRPRIKQEPYLDFIRSLPSLVPGRRPVEAAHVRYAALHLGKRETGMGEKPHDRWTVPLAGDVHQDQHRHNEREWWERRGIDPLLVCLALFGAYHDGDRVAAEFIVRTAGRVW</sequence>
<organism evidence="1 2">
    <name type="scientific">Microbaculum marinum</name>
    <dbReference type="NCBI Taxonomy" id="1764581"/>
    <lineage>
        <taxon>Bacteria</taxon>
        <taxon>Pseudomonadati</taxon>
        <taxon>Pseudomonadota</taxon>
        <taxon>Alphaproteobacteria</taxon>
        <taxon>Hyphomicrobiales</taxon>
        <taxon>Tepidamorphaceae</taxon>
        <taxon>Microbaculum</taxon>
    </lineage>
</organism>
<evidence type="ECO:0000313" key="2">
    <source>
        <dbReference type="Proteomes" id="UP001378188"/>
    </source>
</evidence>
<dbReference type="Proteomes" id="UP001378188">
    <property type="component" value="Unassembled WGS sequence"/>
</dbReference>
<reference evidence="1 2" key="1">
    <citation type="submission" date="2024-02" db="EMBL/GenBank/DDBJ databases">
        <title>Genome analysis and characterization of Microbaculum marinisediminis sp. nov., isolated from marine sediment.</title>
        <authorList>
            <person name="Du Z.-J."/>
            <person name="Ye Y.-Q."/>
            <person name="Zhang Z.-R."/>
            <person name="Yuan S.-M."/>
            <person name="Zhang X.-Y."/>
        </authorList>
    </citation>
    <scope>NUCLEOTIDE SEQUENCE [LARGE SCALE GENOMIC DNA]</scope>
    <source>
        <strain evidence="1 2">SDUM1044001</strain>
    </source>
</reference>
<evidence type="ECO:0000313" key="1">
    <source>
        <dbReference type="EMBL" id="MEJ8571290.1"/>
    </source>
</evidence>
<proteinExistence type="predicted"/>
<dbReference type="EMBL" id="JAZHOF010000003">
    <property type="protein sequence ID" value="MEJ8571290.1"/>
    <property type="molecule type" value="Genomic_DNA"/>
</dbReference>
<name>A0AAW9RQW4_9HYPH</name>
<protein>
    <submittedName>
        <fullName evidence="1">Uncharacterized protein</fullName>
    </submittedName>
</protein>
<dbReference type="Pfam" id="PF06147">
    <property type="entry name" value="DUF968"/>
    <property type="match status" value="1"/>
</dbReference>
<keyword evidence="2" id="KW-1185">Reference proteome</keyword>